<evidence type="ECO:0000256" key="2">
    <source>
        <dbReference type="ARBA" id="ARBA00022771"/>
    </source>
</evidence>
<evidence type="ECO:0000259" key="7">
    <source>
        <dbReference type="PROSITE" id="PS50196"/>
    </source>
</evidence>
<evidence type="ECO:0008006" key="11">
    <source>
        <dbReference type="Google" id="ProtNLM"/>
    </source>
</evidence>
<keyword evidence="2 4" id="KW-0863">Zinc-finger</keyword>
<feature type="compositionally biased region" description="Acidic residues" evidence="5">
    <location>
        <begin position="836"/>
        <end position="848"/>
    </location>
</feature>
<protein>
    <recommendedName>
        <fullName evidence="11">RanBP1 domain containing protein</fullName>
    </recommendedName>
</protein>
<dbReference type="GO" id="GO:0005737">
    <property type="term" value="C:cytoplasm"/>
    <property type="evidence" value="ECO:0007669"/>
    <property type="project" value="TreeGrafter"/>
</dbReference>
<dbReference type="PROSITE" id="PS01358">
    <property type="entry name" value="ZF_RANBP2_1"/>
    <property type="match status" value="1"/>
</dbReference>
<dbReference type="GO" id="GO:0008270">
    <property type="term" value="F:zinc ion binding"/>
    <property type="evidence" value="ECO:0007669"/>
    <property type="project" value="UniProtKB-KW"/>
</dbReference>
<dbReference type="EMBL" id="BTRK01000001">
    <property type="protein sequence ID" value="GMR32103.1"/>
    <property type="molecule type" value="Genomic_DNA"/>
</dbReference>
<keyword evidence="1" id="KW-0479">Metal-binding</keyword>
<dbReference type="PANTHER" id="PTHR23138:SF87">
    <property type="entry name" value="E3 SUMO-PROTEIN LIGASE RANBP2"/>
    <property type="match status" value="1"/>
</dbReference>
<dbReference type="FunFam" id="2.30.29.30:FF:000312">
    <property type="entry name" value="Ran binding protein 1"/>
    <property type="match status" value="1"/>
</dbReference>
<comment type="caution">
    <text evidence="9">The sequence shown here is derived from an EMBL/GenBank/DDBJ whole genome shotgun (WGS) entry which is preliminary data.</text>
</comment>
<organism evidence="9 10">
    <name type="scientific">Pristionchus mayeri</name>
    <dbReference type="NCBI Taxonomy" id="1317129"/>
    <lineage>
        <taxon>Eukaryota</taxon>
        <taxon>Metazoa</taxon>
        <taxon>Ecdysozoa</taxon>
        <taxon>Nematoda</taxon>
        <taxon>Chromadorea</taxon>
        <taxon>Rhabditida</taxon>
        <taxon>Rhabditina</taxon>
        <taxon>Diplogasteromorpha</taxon>
        <taxon>Diplogasteroidea</taxon>
        <taxon>Neodiplogasteridae</taxon>
        <taxon>Pristionchus</taxon>
    </lineage>
</organism>
<keyword evidence="3" id="KW-0862">Zinc</keyword>
<dbReference type="PROSITE" id="PS50199">
    <property type="entry name" value="ZF_RANBP2_2"/>
    <property type="match status" value="1"/>
</dbReference>
<keyword evidence="10" id="KW-1185">Reference proteome</keyword>
<accession>A0AAN5C0C5</accession>
<feature type="compositionally biased region" description="Low complexity" evidence="5">
    <location>
        <begin position="640"/>
        <end position="651"/>
    </location>
</feature>
<feature type="non-terminal residue" evidence="9">
    <location>
        <position position="1"/>
    </location>
</feature>
<feature type="region of interest" description="Disordered" evidence="5">
    <location>
        <begin position="726"/>
        <end position="775"/>
    </location>
</feature>
<gene>
    <name evidence="9" type="ORF">PMAYCL1PPCAC_02298</name>
</gene>
<sequence length="987" mass="104049">LLLVVICIIWLLPLQDTAMSKDDSILSAVSGPAVNGGTQAHLVKVLANVVETQKTVASQFSSLFERVEEGRSETRRNIVALTDEIKKLEIRSNTMFDKVTTQLMAQNEALSAAHAAERAQLIAQNENILNLLRTTISNAPRPAPVYSQPMQTFNQAMSANAMFGSASNHDQQVIDQLAQLTPNQMGALQAQMRQMQIQQLQQAQQQQALLASRAAASSTTIAAPSQTSSVPTAAVPATPATTPAVVPTQPAAPKVEVKPVVPTSSSSIAPAKPPMFSFSSPAGTGTASKPILGGSMAPVAPVSSTPSSTSSFSFVAPKPATKVEVKEEAGDDEDEDHVEEYEPNVQFTPVIPLPDMVETVTGEESEKVLFEDRCKLFRYANGEWKERATGNIKVLKNEKSGKHRVVVRRDQVHKVAANFNLVPGVKIAPMKANQKAVVWFCVDFSEDEVTGVKEQLSAKFASPQQAEEFMKLANGIVDAMPKSGATPKKAEEETKAVGAKVEIPKAAEQKKSAAVAPAATPASTVAVGFGDKFKMAVGEWECQGCYVRNAADATDCKCCGTANPNCEKKETDKPSNPFGKNATIFNASAASGSTPKFSFGLGGGASASPASTTTTVDVTKTETKTSTPTAAGFSFGGSNASTAPSAAPTTTATPKFSFMQAAAAASKEDEKKSIFGSSTAPSASSNAFGAGVTTAASGASSFSFKSAAVAPTASASPLPSFSFKTPDPSKPASIFGGSQKTLFGTSGPSTPVDMKKTEEEKKETPGTVFGSSFMSGGQSTSAGFSSLSGKPSIFDQQDKVAEGQKNFASLAKSKPFGQSAAVAASGTAAAASASAEDGEEGDPEEYEPDVQFAPVIPLPDLVEVKTGEEDEKVLFTARSKIFRFVRDTKEYKERGVGDLKLLHNEAANKFRVVMRRDQVHKLCANFSVLKSANLMEKAGQPNVRSLVVIDFAENDAGDMESFCIKFKNAEIAQDFDRAFKDAQACLQ</sequence>
<name>A0AAN5C0C5_9BILA</name>
<feature type="domain" description="RanBD1" evidence="7">
    <location>
        <begin position="851"/>
        <end position="987"/>
    </location>
</feature>
<dbReference type="GO" id="GO:0005643">
    <property type="term" value="C:nuclear pore"/>
    <property type="evidence" value="ECO:0007669"/>
    <property type="project" value="TreeGrafter"/>
</dbReference>
<feature type="domain" description="RanBD1" evidence="7">
    <location>
        <begin position="346"/>
        <end position="471"/>
    </location>
</feature>
<feature type="region of interest" description="Disordered" evidence="5">
    <location>
        <begin position="604"/>
        <end position="651"/>
    </location>
</feature>
<feature type="signal peptide" evidence="6">
    <location>
        <begin position="1"/>
        <end position="20"/>
    </location>
</feature>
<dbReference type="AlphaFoldDB" id="A0AAN5C0C5"/>
<reference evidence="10" key="1">
    <citation type="submission" date="2022-10" db="EMBL/GenBank/DDBJ databases">
        <title>Genome assembly of Pristionchus species.</title>
        <authorList>
            <person name="Yoshida K."/>
            <person name="Sommer R.J."/>
        </authorList>
    </citation>
    <scope>NUCLEOTIDE SEQUENCE [LARGE SCALE GENOMIC DNA]</scope>
    <source>
        <strain evidence="10">RS5460</strain>
    </source>
</reference>
<evidence type="ECO:0000313" key="9">
    <source>
        <dbReference type="EMBL" id="GMR32103.1"/>
    </source>
</evidence>
<feature type="region of interest" description="Disordered" evidence="5">
    <location>
        <begin position="220"/>
        <end position="247"/>
    </location>
</feature>
<evidence type="ECO:0000256" key="6">
    <source>
        <dbReference type="SAM" id="SignalP"/>
    </source>
</evidence>
<evidence type="ECO:0000256" key="4">
    <source>
        <dbReference type="PROSITE-ProRule" id="PRU00322"/>
    </source>
</evidence>
<dbReference type="CDD" id="cd00835">
    <property type="entry name" value="RanBD_family"/>
    <property type="match status" value="2"/>
</dbReference>
<dbReference type="SMART" id="SM00547">
    <property type="entry name" value="ZnF_RBZ"/>
    <property type="match status" value="1"/>
</dbReference>
<keyword evidence="6" id="KW-0732">Signal</keyword>
<dbReference type="InterPro" id="IPR011993">
    <property type="entry name" value="PH-like_dom_sf"/>
</dbReference>
<dbReference type="Pfam" id="PF00638">
    <property type="entry name" value="Ran_BP1"/>
    <property type="match status" value="2"/>
</dbReference>
<evidence type="ECO:0000256" key="3">
    <source>
        <dbReference type="ARBA" id="ARBA00022833"/>
    </source>
</evidence>
<dbReference type="InterPro" id="IPR001876">
    <property type="entry name" value="Znf_RanBP2"/>
</dbReference>
<evidence type="ECO:0000259" key="8">
    <source>
        <dbReference type="PROSITE" id="PS50199"/>
    </source>
</evidence>
<dbReference type="InterPro" id="IPR000156">
    <property type="entry name" value="Ran_bind_dom"/>
</dbReference>
<dbReference type="GO" id="GO:0005096">
    <property type="term" value="F:GTPase activator activity"/>
    <property type="evidence" value="ECO:0007669"/>
    <property type="project" value="TreeGrafter"/>
</dbReference>
<dbReference type="InterPro" id="IPR045255">
    <property type="entry name" value="RanBP1-like"/>
</dbReference>
<dbReference type="PANTHER" id="PTHR23138">
    <property type="entry name" value="RAN BINDING PROTEIN"/>
    <property type="match status" value="1"/>
</dbReference>
<evidence type="ECO:0000256" key="5">
    <source>
        <dbReference type="SAM" id="MobiDB-lite"/>
    </source>
</evidence>
<proteinExistence type="predicted"/>
<feature type="compositionally biased region" description="Basic and acidic residues" evidence="5">
    <location>
        <begin position="753"/>
        <end position="764"/>
    </location>
</feature>
<dbReference type="SUPFAM" id="SSF50729">
    <property type="entry name" value="PH domain-like"/>
    <property type="match status" value="2"/>
</dbReference>
<dbReference type="Gene3D" id="2.30.29.30">
    <property type="entry name" value="Pleckstrin-homology domain (PH domain)/Phosphotyrosine-binding domain (PTB)"/>
    <property type="match status" value="2"/>
</dbReference>
<dbReference type="Proteomes" id="UP001328107">
    <property type="component" value="Unassembled WGS sequence"/>
</dbReference>
<evidence type="ECO:0000313" key="10">
    <source>
        <dbReference type="Proteomes" id="UP001328107"/>
    </source>
</evidence>
<dbReference type="SMART" id="SM00160">
    <property type="entry name" value="RanBD"/>
    <property type="match status" value="2"/>
</dbReference>
<dbReference type="PROSITE" id="PS50196">
    <property type="entry name" value="RANBD1"/>
    <property type="match status" value="2"/>
</dbReference>
<dbReference type="Gene3D" id="4.10.1060.10">
    <property type="entry name" value="Zinc finger, RanBP2-type"/>
    <property type="match status" value="1"/>
</dbReference>
<feature type="region of interest" description="Disordered" evidence="5">
    <location>
        <begin position="830"/>
        <end position="849"/>
    </location>
</feature>
<feature type="chain" id="PRO_5043005478" description="RanBP1 domain containing protein" evidence="6">
    <location>
        <begin position="21"/>
        <end position="987"/>
    </location>
</feature>
<feature type="domain" description="RanBP2-type" evidence="8">
    <location>
        <begin position="536"/>
        <end position="565"/>
    </location>
</feature>
<feature type="compositionally biased region" description="Polar residues" evidence="5">
    <location>
        <begin position="736"/>
        <end position="749"/>
    </location>
</feature>
<feature type="compositionally biased region" description="Low complexity" evidence="5">
    <location>
        <begin position="606"/>
        <end position="631"/>
    </location>
</feature>
<evidence type="ECO:0000256" key="1">
    <source>
        <dbReference type="ARBA" id="ARBA00022723"/>
    </source>
</evidence>